<dbReference type="InterPro" id="IPR013024">
    <property type="entry name" value="GGCT-like"/>
</dbReference>
<protein>
    <submittedName>
        <fullName evidence="2">Gamma-glutamylcyclotransferase</fullName>
    </submittedName>
</protein>
<feature type="domain" description="Gamma-glutamylcyclotransferase AIG2-like" evidence="1">
    <location>
        <begin position="4"/>
        <end position="130"/>
    </location>
</feature>
<dbReference type="SUPFAM" id="SSF110857">
    <property type="entry name" value="Gamma-glutamyl cyclotransferase-like"/>
    <property type="match status" value="1"/>
</dbReference>
<keyword evidence="3" id="KW-1185">Reference proteome</keyword>
<reference evidence="3" key="1">
    <citation type="submission" date="2023-06" db="EMBL/GenBank/DDBJ databases">
        <title>Identification and characterization of horizontal gene transfer across gut microbiota members of farm animals based on homology search.</title>
        <authorList>
            <person name="Zeman M."/>
            <person name="Kubasova T."/>
            <person name="Jahodarova E."/>
            <person name="Nykrynova M."/>
            <person name="Rychlik I."/>
        </authorList>
    </citation>
    <scope>NUCLEOTIDE SEQUENCE [LARGE SCALE GENOMIC DNA]</scope>
    <source>
        <strain evidence="3">ET39</strain>
    </source>
</reference>
<dbReference type="CDD" id="cd06661">
    <property type="entry name" value="GGCT_like"/>
    <property type="match status" value="1"/>
</dbReference>
<dbReference type="Gene3D" id="3.10.490.10">
    <property type="entry name" value="Gamma-glutamyl cyclotransferase-like"/>
    <property type="match status" value="1"/>
</dbReference>
<reference evidence="2 3" key="2">
    <citation type="submission" date="2023-06" db="EMBL/GenBank/DDBJ databases">
        <title>Identification and characterization of horizontal gene transfer across gut microbiota members of farm animals based on homology search.</title>
        <authorList>
            <person name="Schwarzerova J."/>
            <person name="Nykrynova M."/>
            <person name="Jureckova K."/>
            <person name="Cejkova D."/>
            <person name="Rychlik I."/>
        </authorList>
    </citation>
    <scope>NUCLEOTIDE SEQUENCE [LARGE SCALE GENOMIC DNA]</scope>
    <source>
        <strain evidence="2 3">ET39</strain>
    </source>
</reference>
<organism evidence="2 3">
    <name type="scientific">Amedibacillus dolichus</name>
    <dbReference type="NCBI Taxonomy" id="31971"/>
    <lineage>
        <taxon>Bacteria</taxon>
        <taxon>Bacillati</taxon>
        <taxon>Bacillota</taxon>
        <taxon>Erysipelotrichia</taxon>
        <taxon>Erysipelotrichales</taxon>
        <taxon>Erysipelotrichaceae</taxon>
        <taxon>Amedibacillus</taxon>
    </lineage>
</organism>
<sequence length="138" mass="16260">MATIFVYGTLLEGCRNYDRLLKGRVRSIQTAYVKGTLYSLKGVDFPALVDGDSFIRGEQMEVADDVLPLLDELEGYRGENDPMNMYHKVWMDIYDEDRIRQIKLPVYVYNIDRPDQRDALDTIITEQDYRQWLKHRFG</sequence>
<dbReference type="EMBL" id="JAUDCG010000068">
    <property type="protein sequence ID" value="MDM8158071.1"/>
    <property type="molecule type" value="Genomic_DNA"/>
</dbReference>
<evidence type="ECO:0000259" key="1">
    <source>
        <dbReference type="Pfam" id="PF06094"/>
    </source>
</evidence>
<dbReference type="Pfam" id="PF06094">
    <property type="entry name" value="GGACT"/>
    <property type="match status" value="1"/>
</dbReference>
<comment type="caution">
    <text evidence="2">The sequence shown here is derived from an EMBL/GenBank/DDBJ whole genome shotgun (WGS) entry which is preliminary data.</text>
</comment>
<dbReference type="RefSeq" id="WP_289608497.1">
    <property type="nucleotide sequence ID" value="NZ_JAUDCG010000068.1"/>
</dbReference>
<dbReference type="Proteomes" id="UP001529340">
    <property type="component" value="Unassembled WGS sequence"/>
</dbReference>
<name>A0ABT7UEL0_9FIRM</name>
<proteinExistence type="predicted"/>
<gene>
    <name evidence="2" type="ORF">QUV96_10570</name>
</gene>
<dbReference type="InterPro" id="IPR036568">
    <property type="entry name" value="GGCT-like_sf"/>
</dbReference>
<evidence type="ECO:0000313" key="2">
    <source>
        <dbReference type="EMBL" id="MDM8158071.1"/>
    </source>
</evidence>
<evidence type="ECO:0000313" key="3">
    <source>
        <dbReference type="Proteomes" id="UP001529340"/>
    </source>
</evidence>
<dbReference type="InterPro" id="IPR009288">
    <property type="entry name" value="AIG2-like_dom"/>
</dbReference>
<accession>A0ABT7UEL0</accession>